<keyword evidence="3" id="KW-0949">S-adenosyl-L-methionine</keyword>
<dbReference type="STRING" id="9643.ENSUAMP00000028901"/>
<reference evidence="6" key="3">
    <citation type="submission" date="2025-09" db="UniProtKB">
        <authorList>
            <consortium name="Ensembl"/>
        </authorList>
    </citation>
    <scope>IDENTIFICATION</scope>
</reference>
<dbReference type="GO" id="GO:0005737">
    <property type="term" value="C:cytoplasm"/>
    <property type="evidence" value="ECO:0007669"/>
    <property type="project" value="TreeGrafter"/>
</dbReference>
<reference evidence="7" key="1">
    <citation type="submission" date="2016-06" db="EMBL/GenBank/DDBJ databases">
        <title>De novo assembly and RNA-Seq shows season-dependent expression and editing in black bear kidneys.</title>
        <authorList>
            <person name="Korstanje R."/>
            <person name="Srivastava A."/>
            <person name="Sarsani V.K."/>
            <person name="Sheehan S.M."/>
            <person name="Seger R.L."/>
            <person name="Barter M.E."/>
            <person name="Lindqvist C."/>
            <person name="Brody L.C."/>
            <person name="Mullikin J.C."/>
        </authorList>
    </citation>
    <scope>NUCLEOTIDE SEQUENCE [LARGE SCALE GENOMIC DNA]</scope>
</reference>
<dbReference type="Proteomes" id="UP000291022">
    <property type="component" value="Unassembled WGS sequence"/>
</dbReference>
<sequence>MDFSPFSLDPSHVEASQLEQEYVHQVYEEIAGHFSSTRHTPWPRVVDFLKALPSGSLVADVGCGNGKYLGINKELYMIGCDRSQNLVDICRDRHFQAVVGDALAVPLRSGSCDACISIAVIHHFSTTTVASDASCLFGGSHEHAQV</sequence>
<dbReference type="Pfam" id="PF08241">
    <property type="entry name" value="Methyltransf_11"/>
    <property type="match status" value="1"/>
</dbReference>
<dbReference type="GO" id="GO:0002098">
    <property type="term" value="P:tRNA wobble uridine modification"/>
    <property type="evidence" value="ECO:0007669"/>
    <property type="project" value="TreeGrafter"/>
</dbReference>
<evidence type="ECO:0000256" key="1">
    <source>
        <dbReference type="ARBA" id="ARBA00022603"/>
    </source>
</evidence>
<name>A0A452S9D7_URSAM</name>
<dbReference type="InterPro" id="IPR013216">
    <property type="entry name" value="Methyltransf_11"/>
</dbReference>
<accession>A0A452S9D7</accession>
<dbReference type="GO" id="GO:0106335">
    <property type="term" value="F:tRNA (5-carboxymethyluridine(34)-5-O)-methyltransferase activity"/>
    <property type="evidence" value="ECO:0007669"/>
    <property type="project" value="TreeGrafter"/>
</dbReference>
<evidence type="ECO:0000256" key="4">
    <source>
        <dbReference type="ARBA" id="ARBA00022990"/>
    </source>
</evidence>
<organism evidence="6 7">
    <name type="scientific">Ursus americanus</name>
    <name type="common">American black bear</name>
    <name type="synonym">Euarctos americanus</name>
    <dbReference type="NCBI Taxonomy" id="9643"/>
    <lineage>
        <taxon>Eukaryota</taxon>
        <taxon>Metazoa</taxon>
        <taxon>Chordata</taxon>
        <taxon>Craniata</taxon>
        <taxon>Vertebrata</taxon>
        <taxon>Euteleostomi</taxon>
        <taxon>Mammalia</taxon>
        <taxon>Eutheria</taxon>
        <taxon>Laurasiatheria</taxon>
        <taxon>Carnivora</taxon>
        <taxon>Caniformia</taxon>
        <taxon>Ursidae</taxon>
        <taxon>Ursus</taxon>
    </lineage>
</organism>
<dbReference type="GeneTree" id="ENSGT00940000158563"/>
<dbReference type="InterPro" id="IPR029063">
    <property type="entry name" value="SAM-dependent_MTases_sf"/>
</dbReference>
<keyword evidence="4" id="KW-0007">Acetylation</keyword>
<dbReference type="PANTHER" id="PTHR13069:SF21">
    <property type="entry name" value="ALKYLATED DNA REPAIR PROTEIN ALKB HOMOLOG 8"/>
    <property type="match status" value="1"/>
</dbReference>
<evidence type="ECO:0000259" key="5">
    <source>
        <dbReference type="Pfam" id="PF08241"/>
    </source>
</evidence>
<dbReference type="InterPro" id="IPR051422">
    <property type="entry name" value="AlkB_tRNA_MeTrf/Diox"/>
</dbReference>
<dbReference type="GO" id="GO:0030488">
    <property type="term" value="P:tRNA methylation"/>
    <property type="evidence" value="ECO:0007669"/>
    <property type="project" value="TreeGrafter"/>
</dbReference>
<keyword evidence="1" id="KW-0489">Methyltransferase</keyword>
<dbReference type="GO" id="GO:0000049">
    <property type="term" value="F:tRNA binding"/>
    <property type="evidence" value="ECO:0007669"/>
    <property type="project" value="TreeGrafter"/>
</dbReference>
<dbReference type="OMA" id="TEVIIIR"/>
<evidence type="ECO:0000256" key="3">
    <source>
        <dbReference type="ARBA" id="ARBA00022691"/>
    </source>
</evidence>
<dbReference type="GO" id="GO:0008757">
    <property type="term" value="F:S-adenosylmethionine-dependent methyltransferase activity"/>
    <property type="evidence" value="ECO:0007669"/>
    <property type="project" value="InterPro"/>
</dbReference>
<keyword evidence="2" id="KW-0808">Transferase</keyword>
<keyword evidence="7" id="KW-1185">Reference proteome</keyword>
<dbReference type="AlphaFoldDB" id="A0A452S9D7"/>
<dbReference type="Gene3D" id="3.40.50.150">
    <property type="entry name" value="Vaccinia Virus protein VP39"/>
    <property type="match status" value="1"/>
</dbReference>
<dbReference type="CDD" id="cd02440">
    <property type="entry name" value="AdoMet_MTases"/>
    <property type="match status" value="1"/>
</dbReference>
<reference evidence="6" key="2">
    <citation type="submission" date="2025-08" db="UniProtKB">
        <authorList>
            <consortium name="Ensembl"/>
        </authorList>
    </citation>
    <scope>IDENTIFICATION</scope>
</reference>
<dbReference type="SUPFAM" id="SSF53335">
    <property type="entry name" value="S-adenosyl-L-methionine-dependent methyltransferases"/>
    <property type="match status" value="1"/>
</dbReference>
<dbReference type="Ensembl" id="ENSUAMT00000032268.1">
    <property type="protein sequence ID" value="ENSUAMP00000028901.1"/>
    <property type="gene ID" value="ENSUAMG00000022291.1"/>
</dbReference>
<proteinExistence type="predicted"/>
<evidence type="ECO:0000256" key="2">
    <source>
        <dbReference type="ARBA" id="ARBA00022679"/>
    </source>
</evidence>
<evidence type="ECO:0000313" key="6">
    <source>
        <dbReference type="Ensembl" id="ENSUAMP00000028901.1"/>
    </source>
</evidence>
<evidence type="ECO:0000313" key="7">
    <source>
        <dbReference type="Proteomes" id="UP000291022"/>
    </source>
</evidence>
<feature type="domain" description="Methyltransferase type 11" evidence="5">
    <location>
        <begin position="60"/>
        <end position="126"/>
    </location>
</feature>
<dbReference type="GO" id="GO:0005634">
    <property type="term" value="C:nucleus"/>
    <property type="evidence" value="ECO:0007669"/>
    <property type="project" value="TreeGrafter"/>
</dbReference>
<dbReference type="PANTHER" id="PTHR13069">
    <property type="entry name" value="ALKYLATED DNA REPAIR PROTEIN ALKB HOMOLOG 8"/>
    <property type="match status" value="1"/>
</dbReference>
<protein>
    <recommendedName>
        <fullName evidence="5">Methyltransferase type 11 domain-containing protein</fullName>
    </recommendedName>
</protein>